<reference evidence="3 4" key="1">
    <citation type="submission" date="2015-08" db="EMBL/GenBank/DDBJ databases">
        <title>Genome sequence of Streptococcus phocae subsp. phocae ATCC 51973T isolated from liver specimen obtained from seal.</title>
        <authorList>
            <person name="Avendano-Herrera R."/>
        </authorList>
    </citation>
    <scope>NUCLEOTIDE SEQUENCE [LARGE SCALE GENOMIC DNA]</scope>
    <source>
        <strain evidence="3 4">ATCC 51973</strain>
    </source>
</reference>
<proteinExistence type="predicted"/>
<dbReference type="PANTHER" id="PTHR43283:SF11">
    <property type="entry name" value="BETA-LACTAMASE-RELATED DOMAIN-CONTAINING PROTEIN"/>
    <property type="match status" value="1"/>
</dbReference>
<dbReference type="Pfam" id="PF00144">
    <property type="entry name" value="Beta-lactamase"/>
    <property type="match status" value="1"/>
</dbReference>
<dbReference type="GO" id="GO:0016787">
    <property type="term" value="F:hydrolase activity"/>
    <property type="evidence" value="ECO:0007669"/>
    <property type="project" value="UniProtKB-KW"/>
</dbReference>
<dbReference type="InterPro" id="IPR012338">
    <property type="entry name" value="Beta-lactam/transpept-like"/>
</dbReference>
<dbReference type="RefSeq" id="WP_054278922.1">
    <property type="nucleotide sequence ID" value="NZ_LHQM01000025.1"/>
</dbReference>
<keyword evidence="4" id="KW-1185">Reference proteome</keyword>
<organism evidence="3 4">
    <name type="scientific">Streptococcus phocae</name>
    <dbReference type="NCBI Taxonomy" id="119224"/>
    <lineage>
        <taxon>Bacteria</taxon>
        <taxon>Bacillati</taxon>
        <taxon>Bacillota</taxon>
        <taxon>Bacilli</taxon>
        <taxon>Lactobacillales</taxon>
        <taxon>Streptococcaceae</taxon>
        <taxon>Streptococcus</taxon>
    </lineage>
</organism>
<dbReference type="EMBL" id="LHQM01000025">
    <property type="protein sequence ID" value="KPJ22173.1"/>
    <property type="molecule type" value="Genomic_DNA"/>
</dbReference>
<evidence type="ECO:0000313" key="3">
    <source>
        <dbReference type="EMBL" id="KPJ22173.1"/>
    </source>
</evidence>
<keyword evidence="1" id="KW-0378">Hydrolase</keyword>
<comment type="caution">
    <text evidence="3">The sequence shown here is derived from an EMBL/GenBank/DDBJ whole genome shotgun (WGS) entry which is preliminary data.</text>
</comment>
<dbReference type="InterPro" id="IPR001466">
    <property type="entry name" value="Beta-lactam-related"/>
</dbReference>
<feature type="domain" description="Beta-lactamase-related" evidence="2">
    <location>
        <begin position="5"/>
        <end position="294"/>
    </location>
</feature>
<evidence type="ECO:0000259" key="2">
    <source>
        <dbReference type="Pfam" id="PF00144"/>
    </source>
</evidence>
<dbReference type="PATRIC" id="fig|119224.3.peg.735"/>
<dbReference type="SUPFAM" id="SSF56601">
    <property type="entry name" value="beta-lactamase/transpeptidase-like"/>
    <property type="match status" value="1"/>
</dbReference>
<evidence type="ECO:0000313" key="4">
    <source>
        <dbReference type="Proteomes" id="UP000049578"/>
    </source>
</evidence>
<dbReference type="AlphaFoldDB" id="A0A0P6SIV6"/>
<evidence type="ECO:0000256" key="1">
    <source>
        <dbReference type="ARBA" id="ARBA00022801"/>
    </source>
</evidence>
<dbReference type="Gene3D" id="3.40.710.10">
    <property type="entry name" value="DD-peptidase/beta-lactamase superfamily"/>
    <property type="match status" value="1"/>
</dbReference>
<sequence>MTLCLEELIQQHLQANDYPGASLALFHSGRWQEDYIGTIDGHAPTKPGLLYDLASVSKVVGVSTVCIKMITQGLLKLDAPLVYYYPEFGNGDVTLRQLLTHTSGLDPYIPNRDQLNALQLRQAINQLQVTADCTFHYTDVNFLLLGFMLEHICGKPLDALFKEEVFAPFGMKETSFGPRRNAVPTVKGVRDGQVHDPKARVLGHHTGSAGLFSSLKDLEAFCDHYLKEPFSDALFQNYSQQPKTRSLGWNLEGSWIDHTAYTGPFLMINKAQQQAAIFLTNRTYYGDNRALWISKRDKLQVAIRECLRSKKQG</sequence>
<accession>A0A0P6SIV6</accession>
<dbReference type="STRING" id="119224.AKK44_05925"/>
<protein>
    <submittedName>
        <fullName evidence="3">Beta-lactamase</fullName>
    </submittedName>
</protein>
<dbReference type="Proteomes" id="UP000049578">
    <property type="component" value="Unassembled WGS sequence"/>
</dbReference>
<gene>
    <name evidence="3" type="ORF">AKK44_05925</name>
</gene>
<dbReference type="PANTHER" id="PTHR43283">
    <property type="entry name" value="BETA-LACTAMASE-RELATED"/>
    <property type="match status" value="1"/>
</dbReference>
<name>A0A0P6SIV6_9STRE</name>
<dbReference type="InterPro" id="IPR050789">
    <property type="entry name" value="Diverse_Enzym_Activities"/>
</dbReference>